<dbReference type="Proteomes" id="UP000593574">
    <property type="component" value="Unassembled WGS sequence"/>
</dbReference>
<organism evidence="1 2">
    <name type="scientific">Gossypium laxum</name>
    <dbReference type="NCBI Taxonomy" id="34288"/>
    <lineage>
        <taxon>Eukaryota</taxon>
        <taxon>Viridiplantae</taxon>
        <taxon>Streptophyta</taxon>
        <taxon>Embryophyta</taxon>
        <taxon>Tracheophyta</taxon>
        <taxon>Spermatophyta</taxon>
        <taxon>Magnoliopsida</taxon>
        <taxon>eudicotyledons</taxon>
        <taxon>Gunneridae</taxon>
        <taxon>Pentapetalae</taxon>
        <taxon>rosids</taxon>
        <taxon>malvids</taxon>
        <taxon>Malvales</taxon>
        <taxon>Malvaceae</taxon>
        <taxon>Malvoideae</taxon>
        <taxon>Gossypium</taxon>
    </lineage>
</organism>
<protein>
    <submittedName>
        <fullName evidence="1">Uncharacterized protein</fullName>
    </submittedName>
</protein>
<dbReference type="AlphaFoldDB" id="A0A7J8Z6Z1"/>
<proteinExistence type="predicted"/>
<reference evidence="1 2" key="1">
    <citation type="journal article" date="2019" name="Genome Biol. Evol.">
        <title>Insights into the evolution of the New World diploid cottons (Gossypium, subgenus Houzingenia) based on genome sequencing.</title>
        <authorList>
            <person name="Grover C.E."/>
            <person name="Arick M.A. 2nd"/>
            <person name="Thrash A."/>
            <person name="Conover J.L."/>
            <person name="Sanders W.S."/>
            <person name="Peterson D.G."/>
            <person name="Frelichowski J.E."/>
            <person name="Scheffler J.A."/>
            <person name="Scheffler B.E."/>
            <person name="Wendel J.F."/>
        </authorList>
    </citation>
    <scope>NUCLEOTIDE SEQUENCE [LARGE SCALE GENOMIC DNA]</scope>
    <source>
        <strain evidence="1">4</strain>
        <tissue evidence="1">Leaf</tissue>
    </source>
</reference>
<sequence length="102" mass="11741">MKVTSIEEAKDLERLVINELISSLESFQMNLDEAKRFKKFEANSNVPKSKPKGIMIKEEVEKDKKKGDHKNFIVFATNTIGEEYFDEDSSGGTDKDFLKTYK</sequence>
<comment type="caution">
    <text evidence="1">The sequence shown here is derived from an EMBL/GenBank/DDBJ whole genome shotgun (WGS) entry which is preliminary data.</text>
</comment>
<feature type="non-terminal residue" evidence="1">
    <location>
        <position position="102"/>
    </location>
</feature>
<evidence type="ECO:0000313" key="2">
    <source>
        <dbReference type="Proteomes" id="UP000593574"/>
    </source>
</evidence>
<name>A0A7J8Z6Z1_9ROSI</name>
<gene>
    <name evidence="1" type="ORF">Golax_019628</name>
</gene>
<dbReference type="EMBL" id="JABEZV010000003">
    <property type="protein sequence ID" value="MBA0707598.1"/>
    <property type="molecule type" value="Genomic_DNA"/>
</dbReference>
<keyword evidence="2" id="KW-1185">Reference proteome</keyword>
<accession>A0A7J8Z6Z1</accession>
<evidence type="ECO:0000313" key="1">
    <source>
        <dbReference type="EMBL" id="MBA0707598.1"/>
    </source>
</evidence>